<sequence>MMVGSPKSDPPPHPPRVSLERSRDSCPHLPDFPNRFRTSSEVEEVDENFDFGRLRGLPMTPPTPPGATLPAPPRAGPMPFPSPSRLPRVTSVTACVAIFFFFGFRVRQLDCAQFRVLGSDHPITAVVGEDVVLPCHLSPRLNAKNMEVRWFRSKFSVYVHLYHSGQDHYSSQMPEYQERTEFLKEGISVGNLSLRILRTRLSDEGQYQCLIKDGNFYEETTLELKVAVSGSSPLLSLKDYKDGGIRVGCRATGWYPKPEMLWRDLDGHQLPSFTESDSQDQNGFFEVEKSIVIQKTARRNVSCSIRNTRLAQEKDSTIYISDPIFPKNSPWMAASFATLAACLASLVVFSLFVLRLRAQHTAELEKRNVEIRERDMEIQKQAGELRWRNTIVPVEEVHVTLDADTAHPQLILSAGGKSVRRGDTRQAMPDNPERYDTYHCVLGQERFVSGRYFWEVDVGTVEGGVWAMGVAKESMKRKGWINPAPQDGILALFHCGGKYWALTFPDHTALVLTQMPRTIRVYLDFEGQKVAFFNVDNQDLLFTFPLTQLSGETIRPWFRVGPNAELNLKSPPSPPRVPSVEEPLLPSCFFLQNLSTGGRAPHMPESGT</sequence>
<organism evidence="14 15">
    <name type="scientific">Grus japonensis</name>
    <name type="common">Japanese crane</name>
    <name type="synonym">Red-crowned crane</name>
    <dbReference type="NCBI Taxonomy" id="30415"/>
    <lineage>
        <taxon>Eukaryota</taxon>
        <taxon>Metazoa</taxon>
        <taxon>Chordata</taxon>
        <taxon>Craniata</taxon>
        <taxon>Vertebrata</taxon>
        <taxon>Euteleostomi</taxon>
        <taxon>Archelosauria</taxon>
        <taxon>Archosauria</taxon>
        <taxon>Dinosauria</taxon>
        <taxon>Saurischia</taxon>
        <taxon>Theropoda</taxon>
        <taxon>Coelurosauria</taxon>
        <taxon>Aves</taxon>
        <taxon>Neognathae</taxon>
        <taxon>Neoaves</taxon>
        <taxon>Gruiformes</taxon>
        <taxon>Gruidae</taxon>
        <taxon>Grus</taxon>
    </lineage>
</organism>
<dbReference type="FunFam" id="2.60.120.920:FF:000004">
    <property type="entry name" value="Butyrophilin subfamily 1 member A1"/>
    <property type="match status" value="1"/>
</dbReference>
<dbReference type="PROSITE" id="PS50835">
    <property type="entry name" value="IG_LIKE"/>
    <property type="match status" value="2"/>
</dbReference>
<dbReference type="Pfam" id="PF07686">
    <property type="entry name" value="V-set"/>
    <property type="match status" value="1"/>
</dbReference>
<evidence type="ECO:0000313" key="14">
    <source>
        <dbReference type="EMBL" id="GAB0201604.1"/>
    </source>
</evidence>
<feature type="region of interest" description="Disordered" evidence="10">
    <location>
        <begin position="1"/>
        <end position="41"/>
    </location>
</feature>
<dbReference type="InterPro" id="IPR053896">
    <property type="entry name" value="BTN3A2-like_Ig-C"/>
</dbReference>
<evidence type="ECO:0000256" key="9">
    <source>
        <dbReference type="ARBA" id="ARBA00023319"/>
    </source>
</evidence>
<evidence type="ECO:0000259" key="13">
    <source>
        <dbReference type="PROSITE" id="PS50835"/>
    </source>
</evidence>
<dbReference type="InterPro" id="IPR003879">
    <property type="entry name" value="Butyrophylin_SPRY"/>
</dbReference>
<accession>A0ABC9XVP8</accession>
<dbReference type="PROSITE" id="PS50188">
    <property type="entry name" value="B302_SPRY"/>
    <property type="match status" value="1"/>
</dbReference>
<proteinExistence type="inferred from homology"/>
<feature type="domain" description="Ig-like" evidence="13">
    <location>
        <begin position="233"/>
        <end position="319"/>
    </location>
</feature>
<dbReference type="SMART" id="SM00409">
    <property type="entry name" value="IG"/>
    <property type="match status" value="1"/>
</dbReference>
<evidence type="ECO:0000259" key="12">
    <source>
        <dbReference type="PROSITE" id="PS50188"/>
    </source>
</evidence>
<comment type="subcellular location">
    <subcellularLocation>
        <location evidence="1">Membrane</location>
        <topology evidence="1">Single-pass type I membrane protein</topology>
    </subcellularLocation>
</comment>
<dbReference type="InterPro" id="IPR003877">
    <property type="entry name" value="SPRY_dom"/>
</dbReference>
<dbReference type="Pfam" id="PF13765">
    <property type="entry name" value="PRY"/>
    <property type="match status" value="1"/>
</dbReference>
<dbReference type="FunFam" id="2.60.40.10:FF:000088">
    <property type="entry name" value="Butyrophilin subfamily 1 member A1"/>
    <property type="match status" value="1"/>
</dbReference>
<keyword evidence="3 11" id="KW-0812">Transmembrane</keyword>
<dbReference type="SMART" id="SM00589">
    <property type="entry name" value="PRY"/>
    <property type="match status" value="1"/>
</dbReference>
<evidence type="ECO:0000256" key="5">
    <source>
        <dbReference type="ARBA" id="ARBA00022989"/>
    </source>
</evidence>
<dbReference type="EMBL" id="BAAFJT010000032">
    <property type="protein sequence ID" value="GAB0201604.1"/>
    <property type="molecule type" value="Genomic_DNA"/>
</dbReference>
<dbReference type="InterPro" id="IPR003599">
    <property type="entry name" value="Ig_sub"/>
</dbReference>
<evidence type="ECO:0000313" key="15">
    <source>
        <dbReference type="Proteomes" id="UP001623348"/>
    </source>
</evidence>
<feature type="domain" description="Ig-like" evidence="13">
    <location>
        <begin position="87"/>
        <end position="229"/>
    </location>
</feature>
<evidence type="ECO:0000256" key="10">
    <source>
        <dbReference type="SAM" id="MobiDB-lite"/>
    </source>
</evidence>
<dbReference type="CDD" id="cd05713">
    <property type="entry name" value="IgV_MOG_like"/>
    <property type="match status" value="1"/>
</dbReference>
<reference evidence="14 15" key="1">
    <citation type="submission" date="2024-06" db="EMBL/GenBank/DDBJ databases">
        <title>The draft genome of Grus japonensis, version 3.</title>
        <authorList>
            <person name="Nabeshima K."/>
            <person name="Suzuki S."/>
            <person name="Onuma M."/>
        </authorList>
    </citation>
    <scope>NUCLEOTIDE SEQUENCE [LARGE SCALE GENOMIC DNA]</scope>
    <source>
        <strain evidence="14 15">451A</strain>
    </source>
</reference>
<dbReference type="SUPFAM" id="SSF49899">
    <property type="entry name" value="Concanavalin A-like lectins/glucanases"/>
    <property type="match status" value="1"/>
</dbReference>
<evidence type="ECO:0000256" key="11">
    <source>
        <dbReference type="SAM" id="Phobius"/>
    </source>
</evidence>
<dbReference type="InterPro" id="IPR036179">
    <property type="entry name" value="Ig-like_dom_sf"/>
</dbReference>
<dbReference type="Proteomes" id="UP001623348">
    <property type="component" value="Unassembled WGS sequence"/>
</dbReference>
<evidence type="ECO:0000256" key="2">
    <source>
        <dbReference type="ARBA" id="ARBA00007591"/>
    </source>
</evidence>
<dbReference type="PRINTS" id="PR01407">
    <property type="entry name" value="BUTYPHLNCDUF"/>
</dbReference>
<evidence type="ECO:0000256" key="6">
    <source>
        <dbReference type="ARBA" id="ARBA00023136"/>
    </source>
</evidence>
<name>A0ABC9XVP8_GRUJA</name>
<dbReference type="InterPro" id="IPR001870">
    <property type="entry name" value="B30.2/SPRY"/>
</dbReference>
<dbReference type="SUPFAM" id="SSF48726">
    <property type="entry name" value="Immunoglobulin"/>
    <property type="match status" value="2"/>
</dbReference>
<dbReference type="InterPro" id="IPR013320">
    <property type="entry name" value="ConA-like_dom_sf"/>
</dbReference>
<dbReference type="SMART" id="SM00406">
    <property type="entry name" value="IGv"/>
    <property type="match status" value="1"/>
</dbReference>
<comment type="similarity">
    <text evidence="2">Belongs to the immunoglobulin superfamily. BTN/MOG family.</text>
</comment>
<dbReference type="Gene3D" id="2.60.120.920">
    <property type="match status" value="1"/>
</dbReference>
<dbReference type="GO" id="GO:0016020">
    <property type="term" value="C:membrane"/>
    <property type="evidence" value="ECO:0007669"/>
    <property type="project" value="UniProtKB-SubCell"/>
</dbReference>
<keyword evidence="7" id="KW-1015">Disulfide bond</keyword>
<evidence type="ECO:0000256" key="3">
    <source>
        <dbReference type="ARBA" id="ARBA00022692"/>
    </source>
</evidence>
<comment type="caution">
    <text evidence="14">The sequence shown here is derived from an EMBL/GenBank/DDBJ whole genome shotgun (WGS) entry which is preliminary data.</text>
</comment>
<dbReference type="FunFam" id="2.60.40.10:FF:000208">
    <property type="entry name" value="Butyrophilin subfamily 1 member A1"/>
    <property type="match status" value="1"/>
</dbReference>
<evidence type="ECO:0000256" key="8">
    <source>
        <dbReference type="ARBA" id="ARBA00023180"/>
    </source>
</evidence>
<feature type="transmembrane region" description="Helical" evidence="11">
    <location>
        <begin position="331"/>
        <end position="354"/>
    </location>
</feature>
<dbReference type="InterPro" id="IPR013783">
    <property type="entry name" value="Ig-like_fold"/>
</dbReference>
<dbReference type="InterPro" id="IPR050504">
    <property type="entry name" value="IgSF_BTN/MOG"/>
</dbReference>
<evidence type="ECO:0000256" key="7">
    <source>
        <dbReference type="ARBA" id="ARBA00023157"/>
    </source>
</evidence>
<keyword evidence="4" id="KW-0732">Signal</keyword>
<dbReference type="InterPro" id="IPR013106">
    <property type="entry name" value="Ig_V-set"/>
</dbReference>
<keyword evidence="15" id="KW-1185">Reference proteome</keyword>
<dbReference type="Pfam" id="PF00622">
    <property type="entry name" value="SPRY"/>
    <property type="match status" value="1"/>
</dbReference>
<keyword evidence="6 11" id="KW-0472">Membrane</keyword>
<dbReference type="AlphaFoldDB" id="A0ABC9XVP8"/>
<dbReference type="PANTHER" id="PTHR24100">
    <property type="entry name" value="BUTYROPHILIN"/>
    <property type="match status" value="1"/>
</dbReference>
<keyword evidence="5 11" id="KW-1133">Transmembrane helix</keyword>
<protein>
    <submittedName>
        <fullName evidence="14">Butyrophilin subfamily 1 member A1-like</fullName>
    </submittedName>
</protein>
<keyword evidence="9" id="KW-0393">Immunoglobulin domain</keyword>
<evidence type="ECO:0000256" key="4">
    <source>
        <dbReference type="ARBA" id="ARBA00022729"/>
    </source>
</evidence>
<gene>
    <name evidence="14" type="ORF">GRJ2_002626000</name>
</gene>
<dbReference type="InterPro" id="IPR006574">
    <property type="entry name" value="PRY"/>
</dbReference>
<dbReference type="Gene3D" id="2.60.40.10">
    <property type="entry name" value="Immunoglobulins"/>
    <property type="match status" value="2"/>
</dbReference>
<feature type="domain" description="B30.2/SPRY" evidence="12">
    <location>
        <begin position="379"/>
        <end position="575"/>
    </location>
</feature>
<dbReference type="CDD" id="cd12888">
    <property type="entry name" value="SPRY_PRY_TRIM7_like"/>
    <property type="match status" value="1"/>
</dbReference>
<dbReference type="InterPro" id="IPR007110">
    <property type="entry name" value="Ig-like_dom"/>
</dbReference>
<dbReference type="PANTHER" id="PTHR24100:SF149">
    <property type="entry name" value="BG-LIKE ANTIGEN 1-RELATED"/>
    <property type="match status" value="1"/>
</dbReference>
<dbReference type="Pfam" id="PF22705">
    <property type="entry name" value="C2-set_3"/>
    <property type="match status" value="1"/>
</dbReference>
<evidence type="ECO:0000256" key="1">
    <source>
        <dbReference type="ARBA" id="ARBA00004479"/>
    </source>
</evidence>
<dbReference type="InterPro" id="IPR043136">
    <property type="entry name" value="B30.2/SPRY_sf"/>
</dbReference>
<keyword evidence="8" id="KW-0325">Glycoprotein</keyword>
<dbReference type="SMART" id="SM00449">
    <property type="entry name" value="SPRY"/>
    <property type="match status" value="1"/>
</dbReference>